<feature type="compositionally biased region" description="Polar residues" evidence="10">
    <location>
        <begin position="521"/>
        <end position="543"/>
    </location>
</feature>
<keyword evidence="4 9" id="KW-0808">Transferase</keyword>
<dbReference type="EC" id="2.3.2.27" evidence="9"/>
<evidence type="ECO:0000313" key="13">
    <source>
        <dbReference type="Proteomes" id="UP000580879"/>
    </source>
</evidence>
<sequence>LLVRLSPAPAAGENVLRKLEAYFQSPKRSGGGECTVQPGPEPGTCLVKFSAEQDKKSVESRTDHILEVNGRHLKIIILPGEEDLGQSRVTAQPSASYEGVTASPSLPQQEQWDNDSHGDTAKKVLTKKIFLTVSATLNTSMFTEDQRKKITTMCPNLKREGNPDVDGCEKLTGDFTDIEKAYHYFENILAGKDPNHVVSHSEYQNGLKDENGLNTEETNELTAATVSYEYFNHTCKKEIKELQERFGAYVRTEDHGDNSTLIHISSDKSPESLQAARDFFIRTFQEATGNVTWEKVPITKSYTLRETIMKLNERFSKLLAKKEGNQLLLCGPVSEISAAKEFLEKEGENSQAKKNMKISSEEYKHRNGIEVDASMFRLLKTILSKEIENISDKFDTLIEIKEDSHGQKKLILFRPNTKNSDLSSHATESFINAFQSASAMIRMKIISLKLPEDQRKTLNMLLNGKEFEHFNVKFKKNNLIISGLPDCLYAAEKDIMNLLEDLTQTKNKALLSSDLSSQEATGASKNSSVRQKNNLSSEGQTQAAAEEKEEDTCPICMEKITNKEILQKCKHEFCKGCIDKAMAYKQACPICNVFYGVMTGDQPEGTMSTKTIRVSLPGYPNCHTIQIDYAMKGGVQTSTQPNPGHAYRPVFRTAYLPDNEEGREILQLLRRAFQQRLIFTVGQSRTSGEQGVITWNDIHHKTAMEGGPSNFGYPDPDYLQRVRSELKAKGIE</sequence>
<evidence type="ECO:0000256" key="9">
    <source>
        <dbReference type="RuleBase" id="RU367105"/>
    </source>
</evidence>
<gene>
    <name evidence="12" type="primary">Dtx3l_1</name>
    <name evidence="12" type="ORF">CLIRUF_R02116</name>
</gene>
<dbReference type="InterPro" id="IPR001841">
    <property type="entry name" value="Znf_RING"/>
</dbReference>
<dbReference type="InterPro" id="IPR017907">
    <property type="entry name" value="Znf_RING_CS"/>
</dbReference>
<evidence type="ECO:0000256" key="7">
    <source>
        <dbReference type="ARBA" id="ARBA00022833"/>
    </source>
</evidence>
<dbReference type="Proteomes" id="UP000580879">
    <property type="component" value="Unassembled WGS sequence"/>
</dbReference>
<comment type="pathway">
    <text evidence="2 9">Protein modification; protein ubiquitination.</text>
</comment>
<dbReference type="InterPro" id="IPR039399">
    <property type="entry name" value="Deltex_C_sf"/>
</dbReference>
<keyword evidence="6 8" id="KW-0863">Zinc-finger</keyword>
<dbReference type="UniPathway" id="UPA00143"/>
<dbReference type="EMBL" id="VZRZ01006451">
    <property type="protein sequence ID" value="NWW79433.1"/>
    <property type="molecule type" value="Genomic_DNA"/>
</dbReference>
<evidence type="ECO:0000256" key="10">
    <source>
        <dbReference type="SAM" id="MobiDB-lite"/>
    </source>
</evidence>
<dbReference type="PROSITE" id="PS50089">
    <property type="entry name" value="ZF_RING_2"/>
    <property type="match status" value="1"/>
</dbReference>
<comment type="similarity">
    <text evidence="3 9">Belongs to the Deltex family.</text>
</comment>
<dbReference type="Pfam" id="PF13923">
    <property type="entry name" value="zf-C3HC4_2"/>
    <property type="match status" value="1"/>
</dbReference>
<dbReference type="Gene3D" id="3.30.40.10">
    <property type="entry name" value="Zinc/RING finger domain, C3HC4 (zinc finger)"/>
    <property type="match status" value="1"/>
</dbReference>
<evidence type="ECO:0000256" key="2">
    <source>
        <dbReference type="ARBA" id="ARBA00004906"/>
    </source>
</evidence>
<dbReference type="InterPro" id="IPR048409">
    <property type="entry name" value="DTX3L_KH-like"/>
</dbReference>
<dbReference type="AlphaFoldDB" id="A0A7K6R084"/>
<dbReference type="GO" id="GO:0005737">
    <property type="term" value="C:cytoplasm"/>
    <property type="evidence" value="ECO:0007669"/>
    <property type="project" value="UniProtKB-SubCell"/>
</dbReference>
<evidence type="ECO:0000313" key="12">
    <source>
        <dbReference type="EMBL" id="NWW79433.1"/>
    </source>
</evidence>
<evidence type="ECO:0000256" key="5">
    <source>
        <dbReference type="ARBA" id="ARBA00022723"/>
    </source>
</evidence>
<keyword evidence="9" id="KW-0963">Cytoplasm</keyword>
<comment type="caution">
    <text evidence="12">The sequence shown here is derived from an EMBL/GenBank/DDBJ whole genome shotgun (WGS) entry which is preliminary data.</text>
</comment>
<dbReference type="GO" id="GO:0016874">
    <property type="term" value="F:ligase activity"/>
    <property type="evidence" value="ECO:0007669"/>
    <property type="project" value="UniProtKB-KW"/>
</dbReference>
<dbReference type="OrthoDB" id="527344at2759"/>
<proteinExistence type="inferred from homology"/>
<feature type="non-terminal residue" evidence="12">
    <location>
        <position position="732"/>
    </location>
</feature>
<dbReference type="SUPFAM" id="SSF57850">
    <property type="entry name" value="RING/U-box"/>
    <property type="match status" value="1"/>
</dbReference>
<evidence type="ECO:0000256" key="1">
    <source>
        <dbReference type="ARBA" id="ARBA00000900"/>
    </source>
</evidence>
<dbReference type="PROSITE" id="PS00518">
    <property type="entry name" value="ZF_RING_1"/>
    <property type="match status" value="1"/>
</dbReference>
<feature type="domain" description="RING-type" evidence="11">
    <location>
        <begin position="553"/>
        <end position="592"/>
    </location>
</feature>
<dbReference type="PANTHER" id="PTHR12622">
    <property type="entry name" value="DELTEX-RELATED"/>
    <property type="match status" value="1"/>
</dbReference>
<comment type="catalytic activity">
    <reaction evidence="1 9">
        <text>S-ubiquitinyl-[E2 ubiquitin-conjugating enzyme]-L-cysteine + [acceptor protein]-L-lysine = [E2 ubiquitin-conjugating enzyme]-L-cysteine + N(6)-ubiquitinyl-[acceptor protein]-L-lysine.</text>
        <dbReference type="EC" id="2.3.2.27"/>
    </reaction>
</comment>
<feature type="compositionally biased region" description="Polar residues" evidence="10">
    <location>
        <begin position="102"/>
        <end position="111"/>
    </location>
</feature>
<keyword evidence="7 9" id="KW-0862">Zinc</keyword>
<dbReference type="Gene3D" id="3.30.70.330">
    <property type="match status" value="1"/>
</dbReference>
<organism evidence="12 13">
    <name type="scientific">Climacteris rufus</name>
    <name type="common">rufous treecreeper</name>
    <dbReference type="NCBI Taxonomy" id="47695"/>
    <lineage>
        <taxon>Eukaryota</taxon>
        <taxon>Metazoa</taxon>
        <taxon>Chordata</taxon>
        <taxon>Craniata</taxon>
        <taxon>Vertebrata</taxon>
        <taxon>Euteleostomi</taxon>
        <taxon>Archelosauria</taxon>
        <taxon>Archosauria</taxon>
        <taxon>Dinosauria</taxon>
        <taxon>Saurischia</taxon>
        <taxon>Theropoda</taxon>
        <taxon>Coelurosauria</taxon>
        <taxon>Aves</taxon>
        <taxon>Neognathae</taxon>
        <taxon>Neoaves</taxon>
        <taxon>Telluraves</taxon>
        <taxon>Australaves</taxon>
        <taxon>Passeriformes</taxon>
        <taxon>Climacteridae</taxon>
        <taxon>Climacteris</taxon>
    </lineage>
</organism>
<dbReference type="InterPro" id="IPR057051">
    <property type="entry name" value="PARP14_RPM_1"/>
</dbReference>
<protein>
    <recommendedName>
        <fullName evidence="9">E3 ubiquitin-protein ligase</fullName>
        <ecNumber evidence="9">2.3.2.27</ecNumber>
    </recommendedName>
</protein>
<reference evidence="12 13" key="1">
    <citation type="submission" date="2019-09" db="EMBL/GenBank/DDBJ databases">
        <title>Bird 10,000 Genomes (B10K) Project - Family phase.</title>
        <authorList>
            <person name="Zhang G."/>
        </authorList>
    </citation>
    <scope>NUCLEOTIDE SEQUENCE [LARGE SCALE GENOMIC DNA]</scope>
    <source>
        <strain evidence="12">B10K-DU-029-53</strain>
    </source>
</reference>
<dbReference type="InterPro" id="IPR013083">
    <property type="entry name" value="Znf_RING/FYVE/PHD"/>
</dbReference>
<dbReference type="InterPro" id="IPR048418">
    <property type="entry name" value="DTX3L_a/b_dom"/>
</dbReference>
<dbReference type="Pfam" id="PF18102">
    <property type="entry name" value="DTC"/>
    <property type="match status" value="1"/>
</dbReference>
<keyword evidence="12" id="KW-0436">Ligase</keyword>
<keyword evidence="5 9" id="KW-0479">Metal-binding</keyword>
<dbReference type="Pfam" id="PF21717">
    <property type="entry name" value="DTX3L_a-b"/>
    <property type="match status" value="1"/>
</dbReference>
<evidence type="ECO:0000256" key="6">
    <source>
        <dbReference type="ARBA" id="ARBA00022771"/>
    </source>
</evidence>
<dbReference type="GO" id="GO:0008270">
    <property type="term" value="F:zinc ion binding"/>
    <property type="evidence" value="ECO:0007669"/>
    <property type="project" value="UniProtKB-KW"/>
</dbReference>
<dbReference type="CDD" id="cd09633">
    <property type="entry name" value="Deltex_C"/>
    <property type="match status" value="1"/>
</dbReference>
<dbReference type="Gene3D" id="3.30.390.130">
    <property type="match status" value="1"/>
</dbReference>
<comment type="subcellular location">
    <subcellularLocation>
        <location evidence="9">Cytoplasm</location>
    </subcellularLocation>
</comment>
<dbReference type="GO" id="GO:0016567">
    <property type="term" value="P:protein ubiquitination"/>
    <property type="evidence" value="ECO:0007669"/>
    <property type="project" value="UniProtKB-UniRule"/>
</dbReference>
<feature type="non-terminal residue" evidence="12">
    <location>
        <position position="1"/>
    </location>
</feature>
<evidence type="ECO:0000256" key="8">
    <source>
        <dbReference type="PROSITE-ProRule" id="PRU00175"/>
    </source>
</evidence>
<dbReference type="Pfam" id="PF23222">
    <property type="entry name" value="RRM_PARP14_1"/>
    <property type="match status" value="1"/>
</dbReference>
<feature type="region of interest" description="Disordered" evidence="10">
    <location>
        <begin position="88"/>
        <end position="117"/>
    </location>
</feature>
<evidence type="ECO:0000256" key="4">
    <source>
        <dbReference type="ARBA" id="ARBA00022679"/>
    </source>
</evidence>
<keyword evidence="13" id="KW-1185">Reference proteome</keyword>
<dbReference type="GO" id="GO:0061630">
    <property type="term" value="F:ubiquitin protein ligase activity"/>
    <property type="evidence" value="ECO:0007669"/>
    <property type="project" value="UniProtKB-UniRule"/>
</dbReference>
<evidence type="ECO:0000259" key="11">
    <source>
        <dbReference type="PROSITE" id="PS50089"/>
    </source>
</evidence>
<dbReference type="Pfam" id="PF21718">
    <property type="entry name" value="KH_DTX3L"/>
    <property type="match status" value="2"/>
</dbReference>
<feature type="region of interest" description="Disordered" evidence="10">
    <location>
        <begin position="521"/>
        <end position="545"/>
    </location>
</feature>
<dbReference type="InterPro" id="IPR039396">
    <property type="entry name" value="Deltex_C"/>
</dbReference>
<dbReference type="InterPro" id="IPR012677">
    <property type="entry name" value="Nucleotide-bd_a/b_plait_sf"/>
</dbReference>
<name>A0A7K6R084_9PASS</name>
<dbReference type="GO" id="GO:0007219">
    <property type="term" value="P:Notch signaling pathway"/>
    <property type="evidence" value="ECO:0007669"/>
    <property type="project" value="InterPro"/>
</dbReference>
<dbReference type="InterPro" id="IPR039398">
    <property type="entry name" value="Deltex_fam"/>
</dbReference>
<accession>A0A7K6R084</accession>
<evidence type="ECO:0000256" key="3">
    <source>
        <dbReference type="ARBA" id="ARBA00009413"/>
    </source>
</evidence>
<dbReference type="SMART" id="SM00184">
    <property type="entry name" value="RING"/>
    <property type="match status" value="1"/>
</dbReference>